<evidence type="ECO:0000313" key="1">
    <source>
        <dbReference type="EMBL" id="MFC5405095.1"/>
    </source>
</evidence>
<protein>
    <submittedName>
        <fullName evidence="1">Uncharacterized protein</fullName>
    </submittedName>
</protein>
<dbReference type="EMBL" id="JBHSMI010000028">
    <property type="protein sequence ID" value="MFC5405095.1"/>
    <property type="molecule type" value="Genomic_DNA"/>
</dbReference>
<name>A0ABW0HXT4_9BACL</name>
<evidence type="ECO:0000313" key="2">
    <source>
        <dbReference type="Proteomes" id="UP001596113"/>
    </source>
</evidence>
<dbReference type="RefSeq" id="WP_378135978.1">
    <property type="nucleotide sequence ID" value="NZ_JBHSMI010000028.1"/>
</dbReference>
<organism evidence="1 2">
    <name type="scientific">Cohnella soli</name>
    <dbReference type="NCBI Taxonomy" id="425005"/>
    <lineage>
        <taxon>Bacteria</taxon>
        <taxon>Bacillati</taxon>
        <taxon>Bacillota</taxon>
        <taxon>Bacilli</taxon>
        <taxon>Bacillales</taxon>
        <taxon>Paenibacillaceae</taxon>
        <taxon>Cohnella</taxon>
    </lineage>
</organism>
<gene>
    <name evidence="1" type="ORF">ACFPOF_20340</name>
</gene>
<proteinExistence type="predicted"/>
<comment type="caution">
    <text evidence="1">The sequence shown here is derived from an EMBL/GenBank/DDBJ whole genome shotgun (WGS) entry which is preliminary data.</text>
</comment>
<sequence>MLICTKCLTMTLDDQPIQLHEESIYETCSSGRCQGAKHCIRVSDPFLASAIIQILLKGHVPTAWSSGVNGSYVYIGFDFDAFAVWSKIHIDKLELPQQLKCGVSNVAESFETEEAMKALSEHGDIIVYASIPETLLDDWRVARQIHLCRVFQGWIDTLSPAAHCLIAIP</sequence>
<keyword evidence="2" id="KW-1185">Reference proteome</keyword>
<dbReference type="Proteomes" id="UP001596113">
    <property type="component" value="Unassembled WGS sequence"/>
</dbReference>
<accession>A0ABW0HXT4</accession>
<reference evidence="2" key="1">
    <citation type="journal article" date="2019" name="Int. J. Syst. Evol. Microbiol.">
        <title>The Global Catalogue of Microorganisms (GCM) 10K type strain sequencing project: providing services to taxonomists for standard genome sequencing and annotation.</title>
        <authorList>
            <consortium name="The Broad Institute Genomics Platform"/>
            <consortium name="The Broad Institute Genome Sequencing Center for Infectious Disease"/>
            <person name="Wu L."/>
            <person name="Ma J."/>
        </authorList>
    </citation>
    <scope>NUCLEOTIDE SEQUENCE [LARGE SCALE GENOMIC DNA]</scope>
    <source>
        <strain evidence="2">CGMCC 1.18575</strain>
    </source>
</reference>